<evidence type="ECO:0000256" key="7">
    <source>
        <dbReference type="ARBA" id="ARBA00022833"/>
    </source>
</evidence>
<dbReference type="GO" id="GO:0003677">
    <property type="term" value="F:DNA binding"/>
    <property type="evidence" value="ECO:0007669"/>
    <property type="project" value="InterPro"/>
</dbReference>
<dbReference type="Gene3D" id="1.10.8.60">
    <property type="match status" value="1"/>
</dbReference>
<proteinExistence type="inferred from homology"/>
<evidence type="ECO:0000256" key="9">
    <source>
        <dbReference type="ARBA" id="ARBA00022932"/>
    </source>
</evidence>
<comment type="catalytic activity">
    <reaction evidence="10 11">
        <text>DNA(n) + a 2'-deoxyribonucleoside 5'-triphosphate = DNA(n+1) + diphosphate</text>
        <dbReference type="Rhea" id="RHEA:22508"/>
        <dbReference type="Rhea" id="RHEA-COMP:17339"/>
        <dbReference type="Rhea" id="RHEA-COMP:17340"/>
        <dbReference type="ChEBI" id="CHEBI:33019"/>
        <dbReference type="ChEBI" id="CHEBI:61560"/>
        <dbReference type="ChEBI" id="CHEBI:173112"/>
        <dbReference type="EC" id="2.7.7.7"/>
    </reaction>
</comment>
<sequence>MTYLVLARKWRPQTFDDLTGQEHVARILKNALASRKVAHAYIFSGPRGVGKTTTARILAKALNCINGPTADPCGQCPSCVEVAGGASVDVSEIDGASNTGVDNIRDLREKVRYAPSGARFKVYIIDEAHMLSTSAFNALLKTLEEPPPHVVFVLATTEPKKIPPTVLSRCQHLPFTRITVHKIKERLRAISDAEGISIAPAALDSIARAADGSMRDSLTILDQVASFSDTISAADVKDLLGITDVETLSQVAGAVVDGDRKGIVSLIAGLTTTGTDLKTFTRDLLQFVRNLLVAKITGGVEEIMDVSEEELLAINSLKERTSEEHMSLLLSELIKAEPGIRSAFYPRIALEMTLIRLSLLSRFKAIDEALRMVQGAESRSPQEGYPAGAPGAEASPPARRSTGGSAGAEAPRLEEGTGKKGLLKEKAAPRKEMEDRSPERKETPSAEESSPSPVQQTSEPLLPDMWNAAVEKIDETNHPLASRLREAVFSADGGEITLIFNGGASVHADSVRESLPLVRRTLQELSGQNMDISVGTAHAPSVSKKDLKEKVMQNPVVKEALELFEGRIVDIIPVKKGGENV</sequence>
<keyword evidence="2 11" id="KW-0808">Transferase</keyword>
<comment type="subunit">
    <text evidence="11">DNA polymerase III contains a core (composed of alpha, epsilon and theta chains) that associates with a tau subunit. This core dimerizes to form the POLIII' complex. PolIII' associates with the gamma complex (composed of gamma, delta, delta', psi and chi chains) and with the beta chain to form the complete DNA polymerase III complex.</text>
</comment>
<dbReference type="FunFam" id="3.40.50.300:FF:000014">
    <property type="entry name" value="DNA polymerase III subunit gamma/tau"/>
    <property type="match status" value="1"/>
</dbReference>
<comment type="similarity">
    <text evidence="1 11">Belongs to the DnaX/STICHEL family.</text>
</comment>
<protein>
    <recommendedName>
        <fullName evidence="11">DNA polymerase III subunit gamma/tau</fullName>
        <ecNumber evidence="11">2.7.7.7</ecNumber>
    </recommendedName>
</protein>
<name>A0A953SHP4_9BACT</name>
<keyword evidence="6 11" id="KW-0547">Nucleotide-binding</keyword>
<keyword evidence="5" id="KW-0479">Metal-binding</keyword>
<comment type="function">
    <text evidence="11">DNA polymerase III is a complex, multichain enzyme responsible for most of the replicative synthesis in bacteria. This DNA polymerase also exhibits 3' to 5' exonuclease activity.</text>
</comment>
<evidence type="ECO:0000256" key="8">
    <source>
        <dbReference type="ARBA" id="ARBA00022840"/>
    </source>
</evidence>
<dbReference type="InterPro" id="IPR022754">
    <property type="entry name" value="DNA_pol_III_gamma-3"/>
</dbReference>
<organism evidence="14 15">
    <name type="scientific">Candidatus Nitrobium versatile</name>
    <dbReference type="NCBI Taxonomy" id="2884831"/>
    <lineage>
        <taxon>Bacteria</taxon>
        <taxon>Pseudomonadati</taxon>
        <taxon>Nitrospirota</taxon>
        <taxon>Nitrospiria</taxon>
        <taxon>Nitrospirales</taxon>
        <taxon>Nitrospiraceae</taxon>
        <taxon>Candidatus Nitrobium</taxon>
    </lineage>
</organism>
<evidence type="ECO:0000256" key="4">
    <source>
        <dbReference type="ARBA" id="ARBA00022705"/>
    </source>
</evidence>
<dbReference type="InterPro" id="IPR008921">
    <property type="entry name" value="DNA_pol3_clamp-load_cplx_C"/>
</dbReference>
<dbReference type="Proteomes" id="UP000705867">
    <property type="component" value="Unassembled WGS sequence"/>
</dbReference>
<dbReference type="EMBL" id="JAIOIV010000136">
    <property type="protein sequence ID" value="MBZ0158158.1"/>
    <property type="molecule type" value="Genomic_DNA"/>
</dbReference>
<dbReference type="InterPro" id="IPR001270">
    <property type="entry name" value="ClpA/B"/>
</dbReference>
<dbReference type="InterPro" id="IPR027417">
    <property type="entry name" value="P-loop_NTPase"/>
</dbReference>
<dbReference type="Pfam" id="PF13177">
    <property type="entry name" value="DNA_pol3_delta2"/>
    <property type="match status" value="1"/>
</dbReference>
<feature type="compositionally biased region" description="Basic and acidic residues" evidence="12">
    <location>
        <begin position="411"/>
        <end position="444"/>
    </location>
</feature>
<dbReference type="SMART" id="SM00382">
    <property type="entry name" value="AAA"/>
    <property type="match status" value="1"/>
</dbReference>
<dbReference type="EC" id="2.7.7.7" evidence="11"/>
<dbReference type="CDD" id="cd18137">
    <property type="entry name" value="HLD_clamp_pol_III_gamma_tau"/>
    <property type="match status" value="1"/>
</dbReference>
<evidence type="ECO:0000256" key="3">
    <source>
        <dbReference type="ARBA" id="ARBA00022695"/>
    </source>
</evidence>
<dbReference type="SUPFAM" id="SSF48019">
    <property type="entry name" value="post-AAA+ oligomerization domain-like"/>
    <property type="match status" value="1"/>
</dbReference>
<keyword evidence="8 11" id="KW-0067">ATP-binding</keyword>
<evidence type="ECO:0000256" key="1">
    <source>
        <dbReference type="ARBA" id="ARBA00006360"/>
    </source>
</evidence>
<evidence type="ECO:0000259" key="13">
    <source>
        <dbReference type="SMART" id="SM00382"/>
    </source>
</evidence>
<evidence type="ECO:0000256" key="11">
    <source>
        <dbReference type="RuleBase" id="RU364063"/>
    </source>
</evidence>
<dbReference type="GO" id="GO:0005524">
    <property type="term" value="F:ATP binding"/>
    <property type="evidence" value="ECO:0007669"/>
    <property type="project" value="UniProtKB-KW"/>
</dbReference>
<dbReference type="GO" id="GO:0003887">
    <property type="term" value="F:DNA-directed DNA polymerase activity"/>
    <property type="evidence" value="ECO:0007669"/>
    <property type="project" value="UniProtKB-KW"/>
</dbReference>
<keyword evidence="3 11" id="KW-0548">Nucleotidyltransferase</keyword>
<dbReference type="GO" id="GO:0006261">
    <property type="term" value="P:DNA-templated DNA replication"/>
    <property type="evidence" value="ECO:0007669"/>
    <property type="project" value="TreeGrafter"/>
</dbReference>
<keyword evidence="4 11" id="KW-0235">DNA replication</keyword>
<dbReference type="Gene3D" id="3.40.50.300">
    <property type="entry name" value="P-loop containing nucleotide triphosphate hydrolases"/>
    <property type="match status" value="1"/>
</dbReference>
<dbReference type="NCBIfam" id="TIGR02397">
    <property type="entry name" value="dnaX_nterm"/>
    <property type="match status" value="1"/>
</dbReference>
<dbReference type="SUPFAM" id="SSF52540">
    <property type="entry name" value="P-loop containing nucleoside triphosphate hydrolases"/>
    <property type="match status" value="1"/>
</dbReference>
<dbReference type="AlphaFoldDB" id="A0A953SHP4"/>
<evidence type="ECO:0000256" key="12">
    <source>
        <dbReference type="SAM" id="MobiDB-lite"/>
    </source>
</evidence>
<dbReference type="Pfam" id="PF22608">
    <property type="entry name" value="DNAX_ATPase_lid"/>
    <property type="match status" value="1"/>
</dbReference>
<reference evidence="14" key="1">
    <citation type="journal article" date="2021" name="bioRxiv">
        <title>Unraveling nitrogen, sulfur and carbon metabolic pathways and microbial community transcriptional responses to substrate deprivation and toxicity stresses in a bioreactor mimicking anoxic brackish coastal sediment conditions.</title>
        <authorList>
            <person name="Martins P.D."/>
            <person name="Echeveste M.J."/>
            <person name="Arshad A."/>
            <person name="Kurth J."/>
            <person name="Ouboter H."/>
            <person name="Jetten M.S.M."/>
            <person name="Welte C.U."/>
        </authorList>
    </citation>
    <scope>NUCLEOTIDE SEQUENCE</scope>
    <source>
        <strain evidence="14">MAG_39</strain>
    </source>
</reference>
<dbReference type="InterPro" id="IPR050238">
    <property type="entry name" value="DNA_Rep/Repair_Clamp_Loader"/>
</dbReference>
<dbReference type="GO" id="GO:0009360">
    <property type="term" value="C:DNA polymerase III complex"/>
    <property type="evidence" value="ECO:0007669"/>
    <property type="project" value="InterPro"/>
</dbReference>
<dbReference type="FunFam" id="1.10.8.60:FF:000013">
    <property type="entry name" value="DNA polymerase III subunit gamma/tau"/>
    <property type="match status" value="1"/>
</dbReference>
<dbReference type="InterPro" id="IPR012763">
    <property type="entry name" value="DNA_pol_III_sug/sutau_N"/>
</dbReference>
<evidence type="ECO:0000313" key="15">
    <source>
        <dbReference type="Proteomes" id="UP000705867"/>
    </source>
</evidence>
<evidence type="ECO:0000256" key="2">
    <source>
        <dbReference type="ARBA" id="ARBA00022679"/>
    </source>
</evidence>
<keyword evidence="7" id="KW-0862">Zinc</keyword>
<dbReference type="CDD" id="cd00009">
    <property type="entry name" value="AAA"/>
    <property type="match status" value="1"/>
</dbReference>
<feature type="region of interest" description="Disordered" evidence="12">
    <location>
        <begin position="376"/>
        <end position="461"/>
    </location>
</feature>
<dbReference type="PANTHER" id="PTHR11669:SF0">
    <property type="entry name" value="PROTEIN STICHEL-LIKE 2"/>
    <property type="match status" value="1"/>
</dbReference>
<gene>
    <name evidence="11 14" type="primary">dnaX</name>
    <name evidence="14" type="ORF">K8I29_18320</name>
</gene>
<evidence type="ECO:0000256" key="5">
    <source>
        <dbReference type="ARBA" id="ARBA00022723"/>
    </source>
</evidence>
<reference evidence="14" key="2">
    <citation type="submission" date="2021-08" db="EMBL/GenBank/DDBJ databases">
        <authorList>
            <person name="Dalcin Martins P."/>
        </authorList>
    </citation>
    <scope>NUCLEOTIDE SEQUENCE</scope>
    <source>
        <strain evidence="14">MAG_39</strain>
    </source>
</reference>
<dbReference type="PANTHER" id="PTHR11669">
    <property type="entry name" value="REPLICATION FACTOR C / DNA POLYMERASE III GAMMA-TAU SUBUNIT"/>
    <property type="match status" value="1"/>
</dbReference>
<evidence type="ECO:0000256" key="6">
    <source>
        <dbReference type="ARBA" id="ARBA00022741"/>
    </source>
</evidence>
<dbReference type="InterPro" id="IPR045085">
    <property type="entry name" value="HLD_clamp_pol_III_gamma_tau"/>
</dbReference>
<dbReference type="Pfam" id="PF12169">
    <property type="entry name" value="DNA_pol3_gamma3"/>
    <property type="match status" value="1"/>
</dbReference>
<comment type="caution">
    <text evidence="14">The sequence shown here is derived from an EMBL/GenBank/DDBJ whole genome shotgun (WGS) entry which is preliminary data.</text>
</comment>
<feature type="domain" description="AAA+ ATPase" evidence="13">
    <location>
        <begin position="37"/>
        <end position="179"/>
    </location>
</feature>
<dbReference type="GO" id="GO:0046872">
    <property type="term" value="F:metal ion binding"/>
    <property type="evidence" value="ECO:0007669"/>
    <property type="project" value="UniProtKB-KW"/>
</dbReference>
<dbReference type="NCBIfam" id="NF004046">
    <property type="entry name" value="PRK05563.1"/>
    <property type="match status" value="1"/>
</dbReference>
<dbReference type="InterPro" id="IPR003593">
    <property type="entry name" value="AAA+_ATPase"/>
</dbReference>
<accession>A0A953SHP4</accession>
<feature type="compositionally biased region" description="Low complexity" evidence="12">
    <location>
        <begin position="381"/>
        <end position="398"/>
    </location>
</feature>
<dbReference type="Gene3D" id="1.20.272.10">
    <property type="match status" value="1"/>
</dbReference>
<evidence type="ECO:0000313" key="14">
    <source>
        <dbReference type="EMBL" id="MBZ0158158.1"/>
    </source>
</evidence>
<evidence type="ECO:0000256" key="10">
    <source>
        <dbReference type="ARBA" id="ARBA00049244"/>
    </source>
</evidence>
<keyword evidence="9 11" id="KW-0239">DNA-directed DNA polymerase</keyword>
<dbReference type="PRINTS" id="PR00300">
    <property type="entry name" value="CLPPROTEASEA"/>
</dbReference>